<protein>
    <submittedName>
        <fullName evidence="1">Uncharacterized protein</fullName>
    </submittedName>
</protein>
<dbReference type="EMBL" id="PQXO01000014">
    <property type="protein sequence ID" value="TGO91932.1"/>
    <property type="molecule type" value="Genomic_DNA"/>
</dbReference>
<evidence type="ECO:0000313" key="2">
    <source>
        <dbReference type="Proteomes" id="UP000297280"/>
    </source>
</evidence>
<evidence type="ECO:0000313" key="1">
    <source>
        <dbReference type="EMBL" id="TGO91932.1"/>
    </source>
</evidence>
<name>A0A4Z1L545_9HELO</name>
<accession>A0A4Z1L545</accession>
<gene>
    <name evidence="1" type="ORF">BPOR_0014g00050</name>
</gene>
<comment type="caution">
    <text evidence="1">The sequence shown here is derived from an EMBL/GenBank/DDBJ whole genome shotgun (WGS) entry which is preliminary data.</text>
</comment>
<dbReference type="Proteomes" id="UP000297280">
    <property type="component" value="Unassembled WGS sequence"/>
</dbReference>
<organism evidence="1 2">
    <name type="scientific">Botrytis porri</name>
    <dbReference type="NCBI Taxonomy" id="87229"/>
    <lineage>
        <taxon>Eukaryota</taxon>
        <taxon>Fungi</taxon>
        <taxon>Dikarya</taxon>
        <taxon>Ascomycota</taxon>
        <taxon>Pezizomycotina</taxon>
        <taxon>Leotiomycetes</taxon>
        <taxon>Helotiales</taxon>
        <taxon>Sclerotiniaceae</taxon>
        <taxon>Botrytis</taxon>
    </lineage>
</organism>
<dbReference type="AlphaFoldDB" id="A0A4Z1L545"/>
<reference evidence="1 2" key="1">
    <citation type="submission" date="2017-12" db="EMBL/GenBank/DDBJ databases">
        <title>Comparative genomics of Botrytis spp.</title>
        <authorList>
            <person name="Valero-Jimenez C.A."/>
            <person name="Tapia P."/>
            <person name="Veloso J."/>
            <person name="Silva-Moreno E."/>
            <person name="Staats M."/>
            <person name="Valdes J.H."/>
            <person name="Van Kan J.A.L."/>
        </authorList>
    </citation>
    <scope>NUCLEOTIDE SEQUENCE [LARGE SCALE GENOMIC DNA]</scope>
    <source>
        <strain evidence="1 2">MUCL3349</strain>
    </source>
</reference>
<keyword evidence="2" id="KW-1185">Reference proteome</keyword>
<proteinExistence type="predicted"/>
<sequence>MNAVEAKWPTEKRFRVVEVFLAVLHGQFIISVVPFKNGPSAATLDSAYGRDLGACQDRVELDSIVQATQVKNRDI</sequence>